<name>A0A011PJW7_9PROT</name>
<dbReference type="PATRIC" id="fig|1454003.3.peg.4041"/>
<dbReference type="EMBL" id="JEMX01000114">
    <property type="protein sequence ID" value="EXI77140.1"/>
    <property type="molecule type" value="Genomic_DNA"/>
</dbReference>
<protein>
    <submittedName>
        <fullName evidence="1">Uncharacterized protein</fullName>
    </submittedName>
</protein>
<proteinExistence type="predicted"/>
<evidence type="ECO:0000313" key="2">
    <source>
        <dbReference type="Proteomes" id="UP000021816"/>
    </source>
</evidence>
<dbReference type="AlphaFoldDB" id="A0A011PJW7"/>
<evidence type="ECO:0000313" key="1">
    <source>
        <dbReference type="EMBL" id="EXI77140.1"/>
    </source>
</evidence>
<dbReference type="STRING" id="1454003.AW10_03981"/>
<sequence>MNALQKRVSKLERPIGAGEQLNCIVHMIEPGTMRVTSRLRLIAGGGVVEIDEEGNATEARSTELETAK</sequence>
<accession>A0A011PJW7</accession>
<organism evidence="1 2">
    <name type="scientific">Candidatus Accumulibacter appositus</name>
    <dbReference type="NCBI Taxonomy" id="1454003"/>
    <lineage>
        <taxon>Bacteria</taxon>
        <taxon>Pseudomonadati</taxon>
        <taxon>Pseudomonadota</taxon>
        <taxon>Betaproteobacteria</taxon>
        <taxon>Candidatus Accumulibacter</taxon>
    </lineage>
</organism>
<dbReference type="Proteomes" id="UP000021816">
    <property type="component" value="Unassembled WGS sequence"/>
</dbReference>
<gene>
    <name evidence="1" type="ORF">AW10_03981</name>
</gene>
<comment type="caution">
    <text evidence="1">The sequence shown here is derived from an EMBL/GenBank/DDBJ whole genome shotgun (WGS) entry which is preliminary data.</text>
</comment>
<reference evidence="1 2" key="1">
    <citation type="submission" date="2014-02" db="EMBL/GenBank/DDBJ databases">
        <title>Expanding our view of genomic diversity in Candidatus Accumulibacter clades.</title>
        <authorList>
            <person name="Skennerton C.T."/>
            <person name="Barr J.J."/>
            <person name="Slater F.R."/>
            <person name="Bond P.L."/>
            <person name="Tyson G.W."/>
        </authorList>
    </citation>
    <scope>NUCLEOTIDE SEQUENCE [LARGE SCALE GENOMIC DNA]</scope>
    <source>
        <strain evidence="2">BA-92</strain>
    </source>
</reference>